<comment type="caution">
    <text evidence="6">The sequence shown here is derived from an EMBL/GenBank/DDBJ whole genome shotgun (WGS) entry which is preliminary data.</text>
</comment>
<gene>
    <name evidence="6" type="ORF">SCF082_LOCUS49560</name>
</gene>
<feature type="domain" description="PDZ" evidence="4">
    <location>
        <begin position="1187"/>
        <end position="1279"/>
    </location>
</feature>
<proteinExistence type="inferred from homology"/>
<dbReference type="EMBL" id="CAXAMM010042721">
    <property type="protein sequence ID" value="CAK9106409.1"/>
    <property type="molecule type" value="Genomic_DNA"/>
</dbReference>
<dbReference type="SMART" id="SM00312">
    <property type="entry name" value="PX"/>
    <property type="match status" value="1"/>
</dbReference>
<dbReference type="PANTHER" id="PTHR16166">
    <property type="entry name" value="VACUOLAR PROTEIN SORTING-ASSOCIATED PROTEIN VPS13"/>
    <property type="match status" value="1"/>
</dbReference>
<dbReference type="SMART" id="SM00239">
    <property type="entry name" value="C2"/>
    <property type="match status" value="1"/>
</dbReference>
<dbReference type="InterPro" id="IPR001478">
    <property type="entry name" value="PDZ"/>
</dbReference>
<dbReference type="PROSITE" id="PS50195">
    <property type="entry name" value="PX"/>
    <property type="match status" value="1"/>
</dbReference>
<dbReference type="Proteomes" id="UP001642464">
    <property type="component" value="Unassembled WGS sequence"/>
</dbReference>
<evidence type="ECO:0000259" key="3">
    <source>
        <dbReference type="PROSITE" id="PS50004"/>
    </source>
</evidence>
<dbReference type="Pfam" id="PF00168">
    <property type="entry name" value="C2"/>
    <property type="match status" value="1"/>
</dbReference>
<feature type="domain" description="C2" evidence="3">
    <location>
        <begin position="883"/>
        <end position="1007"/>
    </location>
</feature>
<dbReference type="SUPFAM" id="SSF64268">
    <property type="entry name" value="PX domain"/>
    <property type="match status" value="1"/>
</dbReference>
<dbReference type="Pfam" id="PF00787">
    <property type="entry name" value="PX"/>
    <property type="match status" value="1"/>
</dbReference>
<name>A0ABP0S293_9DINO</name>
<evidence type="ECO:0000313" key="7">
    <source>
        <dbReference type="Proteomes" id="UP001642464"/>
    </source>
</evidence>
<feature type="region of interest" description="Disordered" evidence="2">
    <location>
        <begin position="211"/>
        <end position="246"/>
    </location>
</feature>
<dbReference type="InterPro" id="IPR000008">
    <property type="entry name" value="C2_dom"/>
</dbReference>
<protein>
    <submittedName>
        <fullName evidence="6">Vacuolar protein sorting-associated protein 13C (Developmental gene 1038 protein)</fullName>
    </submittedName>
</protein>
<dbReference type="Pfam" id="PF25036">
    <property type="entry name" value="VPS13_VAB"/>
    <property type="match status" value="1"/>
</dbReference>
<sequence length="2441" mass="267767">MVSAASRRKARFTAVGLDDAKSRFALFNASCHRLCDIAQVARDSDTNAPYWKVTIDPPFSVENCLPFSLNARLKGVRMGPDSPRTFGTVDDVLDSDAVDLCDSWNLPSGATKQCLLVDPSGDCHASWSQAFEGIGVVGQVRLPFVVEQPEQPLRCTTGIAPILYGLHQEVQHGRGDDNEEDGSFMVPVNETDVCFRVKITTVFEDIDWDHQHQHGHREIQEGRDDESDPGAEGDHEAEGGPGMVETHPSAWQPQAIAPFRVNISVPVLVLNWSGLDLAFRGSVAGRSKGAGTPRGMVSPVSPTSSYSMGSADANRVLSSRATQAFKIRDLGPETNLAKMRMLSPVGDVMSIGLQEASSDWSRQFALAVGMSGEVTIPSRRGGTVHQVGVQVRTGLGKYVRTKVVTVTPRFVVVNECADVVAVRQHGAKSDSWQFQLEPWSLAPFHPVDVNGDGALDDKDFAVCVGIFGDQGDGRFQRAVTGFFRLDIVKRNVLKTWSSPSAHDVPIVACDPANCLSSVMIGPVDEYSQGAQTAPLLANVELLDNAVRVRIRRLTEGDPVDYQVDNLSLFVRVGVTQVGTEARSMTIVEPEQTRATFLWTETAGSRKVDVALELIGLAPVNGFPRRAHRCTAQVDFDKVDEAVHLNLANLRVVLRVAVKGLTKVLIIDDLEDVRKHNKARTHLQGHLKDCRDRLEVARESLGRGLRGFDFRVSANGGDASTPGPGHGAAWWQSTSPAERDSNPAWVVCEIEPFCGVLDAYGFTVNGLSNHPRRWRLYGRKAVSLAEPSPREVGGNPHQTDFILLDDHSVDRWETRDLEFHVLNQESEERAARTVFRLSKCFPACSAFKLEIFGSFRVANVAVFKSSSAPSASAQLAHQHNARARGNDLPITSTSSGTPVNHSAGGVFGCLWVAVVEARDLPVMDIFSSDPYAVLEYGGNKAQTKVVTKSLEPIFDEEVFFVQDASAGVLSVTMFDRDFLSKDDFMGRVTIEIGQQEPLLRGDPVDIWVSLESDDSARSYRGQVRLAMRMLDRVPQDQTPGLMLKSLRFPVAHHEELQIMRRIRQKLLREGGVLHRRQTSVARGPSLNHVSADATEVSVDQERCENLLSVEPDVELSMTILDASGLFQPRDVYPEAHVAKPSSVSEMYCVVTFGERSLRTDPAPANLRAQSDSGSVGRRLEIRRAWREPVAVVFQEQGPLGLQFERSDGLDGAPRGIYVRCVAVGSAAARVLGEGGVRIRPGAKLVGIQNSEITEAWSIPALRNLLRTSPRPLVMRFMDAGLPQSVPGPGHKLPTSAGLTDVSWMQQFSFGVEDTLRARAKEQSGVPGTALEGRRARISVFARDAKNEPSLDLERAQDDEKSLLVPLLYMFGDDVEVDQRIRANEEKFGERDVKLGEATVLLPSPDSAGIQGESGRRRIEVPLTLRHLLGAGQLRIEVGWTRAEKSASERIISAVDLRFMGASASLLDTAVRKRELALFSVKNIHGYLGNHRDGRQVIDAVVGLIQVDNQLANAVHPIILFAAPTPLPWIAEEDNCKDSEFVRKEAFRYAEGTSRPNPSMLVTLVKRNVGGTSMTFVEYFEFYLQEINVRVEERWLTAVQEFASTLSSNLPSQRLDMSSSDSRETGAEVFSDDDNHADEAASQFPLRIDIDNYGTAGSTADLGADEVWRPFTDVDPLSWIKELQNAEAAVLEQENRLLIQHADVKPVKINLTFSMTSDAEMRAENGLKILNLMQGLPILSALASALINTVANLTDAPLRFNALQISNEAMSQAMLVETFEQHVAGQLLGNFAQMGNILASADLLGSPVQLIGSFGKGAYSFFYEPALAMSQGGYAYVGSGLRKGGSKLVQSTLNAGAYTLEKFSEAVGRGLCQASLDPRFIVRQARRRNDVVNEPINVVEGVMFGARALGSGVVDGIAGIVGQPYRGYQRRGTSGLFVGAGRGILGAVVKPVCAFIDASTLLLKGTRNSTEITSTRQLPVRLPRVLRAGMSVQAFSAREAIGIHVLELNRLSDNNTYLYHEYVFVLHNPLLAAGLFSTGDETTPRDTRQANVESPLDDSLPGYAALLLITDHLVLCMDVQSTKVWWSLPLALVSVSTSDVVVDVALKGPECTVHIPRSRLSSRAAWWPMSGRASAAVSQATSSFTRRAASLPPSHAGSELEEPLLQRDQDTAAASSSFGAFSDHVQVTCSMGYQVQCRTRSDACRLSQMIEWAKTGFPCRAQALSWDANRALETSKLALSDPFGALEQSRVIQEHMCDILRHSVDHDVVSIFTGRSSRSKRGTRLRETCRQVSGQDSVTTATYLYRIQGMQIRKAVITNRRVRPHDSKRNHGGSFVAYRVVVASAETEDCWVVWRRYSEFRQLRNQLMAQAEKSRTALPIPSRHPWQLSTKGLNQRQLGLNGMLRTIIDDPVLRENPLVTRFFTKEAEVLGLSWDDLLSSHSH</sequence>
<feature type="region of interest" description="Disordered" evidence="2">
    <location>
        <begin position="715"/>
        <end position="734"/>
    </location>
</feature>
<dbReference type="CDD" id="cd06093">
    <property type="entry name" value="PX_domain"/>
    <property type="match status" value="1"/>
</dbReference>
<dbReference type="InterPro" id="IPR018247">
    <property type="entry name" value="EF_Hand_1_Ca_BS"/>
</dbReference>
<dbReference type="PROSITE" id="PS00018">
    <property type="entry name" value="EF_HAND_1"/>
    <property type="match status" value="1"/>
</dbReference>
<dbReference type="InterPro" id="IPR036871">
    <property type="entry name" value="PX_dom_sf"/>
</dbReference>
<dbReference type="SUPFAM" id="SSF49562">
    <property type="entry name" value="C2 domain (Calcium/lipid-binding domain, CaLB)"/>
    <property type="match status" value="1"/>
</dbReference>
<dbReference type="InterPro" id="IPR026847">
    <property type="entry name" value="VPS13"/>
</dbReference>
<dbReference type="InterPro" id="IPR009543">
    <property type="entry name" value="VPS13_VAB"/>
</dbReference>
<dbReference type="CDD" id="cd00030">
    <property type="entry name" value="C2"/>
    <property type="match status" value="1"/>
</dbReference>
<feature type="compositionally biased region" description="Basic and acidic residues" evidence="2">
    <location>
        <begin position="211"/>
        <end position="222"/>
    </location>
</feature>
<evidence type="ECO:0000256" key="2">
    <source>
        <dbReference type="SAM" id="MobiDB-lite"/>
    </source>
</evidence>
<reference evidence="6 7" key="1">
    <citation type="submission" date="2024-02" db="EMBL/GenBank/DDBJ databases">
        <authorList>
            <person name="Chen Y."/>
            <person name="Shah S."/>
            <person name="Dougan E. K."/>
            <person name="Thang M."/>
            <person name="Chan C."/>
        </authorList>
    </citation>
    <scope>NUCLEOTIDE SEQUENCE [LARGE SCALE GENOMIC DNA]</scope>
</reference>
<keyword evidence="7" id="KW-1185">Reference proteome</keyword>
<dbReference type="PROSITE" id="PS50004">
    <property type="entry name" value="C2"/>
    <property type="match status" value="1"/>
</dbReference>
<feature type="region of interest" description="Disordered" evidence="2">
    <location>
        <begin position="286"/>
        <end position="309"/>
    </location>
</feature>
<dbReference type="PANTHER" id="PTHR16166:SF93">
    <property type="entry name" value="INTERMEMBRANE LIPID TRANSFER PROTEIN VPS13"/>
    <property type="match status" value="1"/>
</dbReference>
<dbReference type="InterPro" id="IPR001683">
    <property type="entry name" value="PX_dom"/>
</dbReference>
<dbReference type="Gene3D" id="2.60.40.150">
    <property type="entry name" value="C2 domain"/>
    <property type="match status" value="1"/>
</dbReference>
<dbReference type="InterPro" id="IPR035892">
    <property type="entry name" value="C2_domain_sf"/>
</dbReference>
<evidence type="ECO:0000259" key="5">
    <source>
        <dbReference type="PROSITE" id="PS50195"/>
    </source>
</evidence>
<comment type="similarity">
    <text evidence="1">Belongs to the VPS13 family.</text>
</comment>
<evidence type="ECO:0000313" key="6">
    <source>
        <dbReference type="EMBL" id="CAK9106409.1"/>
    </source>
</evidence>
<evidence type="ECO:0000256" key="1">
    <source>
        <dbReference type="ARBA" id="ARBA00006545"/>
    </source>
</evidence>
<dbReference type="PROSITE" id="PS50106">
    <property type="entry name" value="PDZ"/>
    <property type="match status" value="1"/>
</dbReference>
<evidence type="ECO:0000259" key="4">
    <source>
        <dbReference type="PROSITE" id="PS50106"/>
    </source>
</evidence>
<organism evidence="6 7">
    <name type="scientific">Durusdinium trenchii</name>
    <dbReference type="NCBI Taxonomy" id="1381693"/>
    <lineage>
        <taxon>Eukaryota</taxon>
        <taxon>Sar</taxon>
        <taxon>Alveolata</taxon>
        <taxon>Dinophyceae</taxon>
        <taxon>Suessiales</taxon>
        <taxon>Symbiodiniaceae</taxon>
        <taxon>Durusdinium</taxon>
    </lineage>
</organism>
<accession>A0ABP0S293</accession>
<dbReference type="Gene3D" id="3.30.1520.10">
    <property type="entry name" value="Phox-like domain"/>
    <property type="match status" value="1"/>
</dbReference>
<feature type="region of interest" description="Disordered" evidence="2">
    <location>
        <begin position="1611"/>
        <end position="1632"/>
    </location>
</feature>
<feature type="domain" description="PX" evidence="5">
    <location>
        <begin position="2314"/>
        <end position="2428"/>
    </location>
</feature>